<name>A0A401LBR3_9FIRM</name>
<organism evidence="2 3">
    <name type="scientific">Anaerotignum faecicola</name>
    <dbReference type="NCBI Taxonomy" id="2358141"/>
    <lineage>
        <taxon>Bacteria</taxon>
        <taxon>Bacillati</taxon>
        <taxon>Bacillota</taxon>
        <taxon>Clostridia</taxon>
        <taxon>Lachnospirales</taxon>
        <taxon>Anaerotignaceae</taxon>
        <taxon>Anaerotignum</taxon>
    </lineage>
</organism>
<gene>
    <name evidence="2" type="ORF">KGMB03357_06290</name>
</gene>
<dbReference type="Proteomes" id="UP000287361">
    <property type="component" value="Unassembled WGS sequence"/>
</dbReference>
<protein>
    <submittedName>
        <fullName evidence="2">Uncharacterized protein</fullName>
    </submittedName>
</protein>
<sequence>MYNRRYDKVFLMLRQETAGYAVGKRPPWGSCIMELKNGTGRLMLTVQGLRPLRYAVYLLAGQESIFCGELHPEKKEGHAELKWAFNPDAVGEGKRAEDFHTVLILAEEGGCSAPLAAYFGEKTDWKAIFQPQKKAEPPKKKKPQEMPKLQEKIDLKAEETTALSEQKAEPSKAQEKPLSAQGCHGSFQGLLAKFRRELENLEETGVLSAEETAHIRATGKTENPPVKEGGQCADTGAERVDKTTEIVDKADTSGQQKDTLGQQKKLEPFGDGVLWDCLFLEELTLLAQIPLKWQKEFFFSLLPTEDIII</sequence>
<dbReference type="AlphaFoldDB" id="A0A401LBR3"/>
<evidence type="ECO:0000313" key="3">
    <source>
        <dbReference type="Proteomes" id="UP000287361"/>
    </source>
</evidence>
<feature type="compositionally biased region" description="Basic and acidic residues" evidence="1">
    <location>
        <begin position="166"/>
        <end position="175"/>
    </location>
</feature>
<reference evidence="2 3" key="1">
    <citation type="submission" date="2018-10" db="EMBL/GenBank/DDBJ databases">
        <title>Draft Genome Sequence of Anaerotignum sp. KCTC 15736.</title>
        <authorList>
            <person name="Choi S.H."/>
            <person name="Kim J.S."/>
            <person name="Kang S.W."/>
            <person name="Lee J.S."/>
            <person name="Park S.H."/>
        </authorList>
    </citation>
    <scope>NUCLEOTIDE SEQUENCE [LARGE SCALE GENOMIC DNA]</scope>
    <source>
        <strain evidence="2 3">KCTC 15736</strain>
    </source>
</reference>
<proteinExistence type="predicted"/>
<keyword evidence="3" id="KW-1185">Reference proteome</keyword>
<accession>A0A401LBR3</accession>
<comment type="caution">
    <text evidence="2">The sequence shown here is derived from an EMBL/GenBank/DDBJ whole genome shotgun (WGS) entry which is preliminary data.</text>
</comment>
<dbReference type="OrthoDB" id="9814510at2"/>
<dbReference type="EMBL" id="BHVZ01000001">
    <property type="protein sequence ID" value="GCB28968.1"/>
    <property type="molecule type" value="Genomic_DNA"/>
</dbReference>
<evidence type="ECO:0000256" key="1">
    <source>
        <dbReference type="SAM" id="MobiDB-lite"/>
    </source>
</evidence>
<evidence type="ECO:0000313" key="2">
    <source>
        <dbReference type="EMBL" id="GCB28968.1"/>
    </source>
</evidence>
<feature type="region of interest" description="Disordered" evidence="1">
    <location>
        <begin position="159"/>
        <end position="181"/>
    </location>
</feature>